<dbReference type="PANTHER" id="PTHR10174">
    <property type="entry name" value="ALPHA-TOCOPHEROL TRANSFER PROTEIN-RELATED"/>
    <property type="match status" value="1"/>
</dbReference>
<dbReference type="InterPro" id="IPR036273">
    <property type="entry name" value="CRAL/TRIO_N_dom_sf"/>
</dbReference>
<dbReference type="CDD" id="cd00170">
    <property type="entry name" value="SEC14"/>
    <property type="match status" value="1"/>
</dbReference>
<evidence type="ECO:0000313" key="2">
    <source>
        <dbReference type="EMBL" id="GCC22629.1"/>
    </source>
</evidence>
<dbReference type="GO" id="GO:1902936">
    <property type="term" value="F:phosphatidylinositol bisphosphate binding"/>
    <property type="evidence" value="ECO:0007669"/>
    <property type="project" value="TreeGrafter"/>
</dbReference>
<dbReference type="SUPFAM" id="SSF46938">
    <property type="entry name" value="CRAL/TRIO N-terminal domain"/>
    <property type="match status" value="1"/>
</dbReference>
<accession>A0A401RX04</accession>
<organism evidence="2 3">
    <name type="scientific">Chiloscyllium punctatum</name>
    <name type="common">Brownbanded bambooshark</name>
    <name type="synonym">Hemiscyllium punctatum</name>
    <dbReference type="NCBI Taxonomy" id="137246"/>
    <lineage>
        <taxon>Eukaryota</taxon>
        <taxon>Metazoa</taxon>
        <taxon>Chordata</taxon>
        <taxon>Craniata</taxon>
        <taxon>Vertebrata</taxon>
        <taxon>Chondrichthyes</taxon>
        <taxon>Elasmobranchii</taxon>
        <taxon>Galeomorphii</taxon>
        <taxon>Galeoidea</taxon>
        <taxon>Orectolobiformes</taxon>
        <taxon>Hemiscylliidae</taxon>
        <taxon>Chiloscyllium</taxon>
    </lineage>
</organism>
<dbReference type="AlphaFoldDB" id="A0A401RX04"/>
<dbReference type="STRING" id="137246.A0A401RX04"/>
<sequence length="368" mass="41838">MSCWRRRSPRSCGWSIFLMEAESHKALMAEENASCDGDAPSMPLELQLQASPKAQPYVCTLSPQLIAKAQEELQEKPEWRLRDVQALRDMILKEQPNLKTRLDDPFLLRFLRARKFDYDRALKLLVNYHASQRTWPEVFTNLRPSAIKRVLDSGFLTVLPYPDPFGRCILVIRPGKWKIGDYPITENIRAIYITLEKLVRAEENQVNGIVILADYSGVTLSQAAQLGPFMAKKVIGILQDGFPMRIKTVNVINEPIIFKGIFAIIKPFLKEKMTERFVLHGSDLSSLHKDIPPNTLPQEYGGTMGKLNTTAWTETLLAFEDEFVAEFCQIHTPTDNSLTQYAVGANGQSGQQCDDSFRGVRSPLYYCY</sequence>
<dbReference type="InterPro" id="IPR036865">
    <property type="entry name" value="CRAL-TRIO_dom_sf"/>
</dbReference>
<dbReference type="InterPro" id="IPR011074">
    <property type="entry name" value="CRAL/TRIO_N_dom"/>
</dbReference>
<name>A0A401RX04_CHIPU</name>
<comment type="caution">
    <text evidence="2">The sequence shown here is derived from an EMBL/GenBank/DDBJ whole genome shotgun (WGS) entry which is preliminary data.</text>
</comment>
<dbReference type="PRINTS" id="PR00180">
    <property type="entry name" value="CRETINALDHBP"/>
</dbReference>
<dbReference type="Gene3D" id="1.10.8.20">
    <property type="entry name" value="N-terminal domain of phosphatidylinositol transfer protein sec14p"/>
    <property type="match status" value="1"/>
</dbReference>
<protein>
    <recommendedName>
        <fullName evidence="1">CRAL-TRIO domain-containing protein</fullName>
    </recommendedName>
</protein>
<dbReference type="OMA" id="VQCDDSM"/>
<proteinExistence type="predicted"/>
<gene>
    <name evidence="2" type="ORF">chiPu_0001017</name>
</gene>
<dbReference type="PROSITE" id="PS50191">
    <property type="entry name" value="CRAL_TRIO"/>
    <property type="match status" value="1"/>
</dbReference>
<dbReference type="SMART" id="SM00516">
    <property type="entry name" value="SEC14"/>
    <property type="match status" value="1"/>
</dbReference>
<dbReference type="Gene3D" id="1.20.5.1200">
    <property type="entry name" value="Alpha-tocopherol transfer"/>
    <property type="match status" value="1"/>
</dbReference>
<dbReference type="Pfam" id="PF03765">
    <property type="entry name" value="CRAL_TRIO_N"/>
    <property type="match status" value="1"/>
</dbReference>
<dbReference type="PANTHER" id="PTHR10174:SF130">
    <property type="entry name" value="ALPHA-TOCOPHEROL TRANSFER PROTEIN-LIKE"/>
    <property type="match status" value="1"/>
</dbReference>
<evidence type="ECO:0000259" key="1">
    <source>
        <dbReference type="PROSITE" id="PS50191"/>
    </source>
</evidence>
<reference evidence="2 3" key="1">
    <citation type="journal article" date="2018" name="Nat. Ecol. Evol.">
        <title>Shark genomes provide insights into elasmobranch evolution and the origin of vertebrates.</title>
        <authorList>
            <person name="Hara Y"/>
            <person name="Yamaguchi K"/>
            <person name="Onimaru K"/>
            <person name="Kadota M"/>
            <person name="Koyanagi M"/>
            <person name="Keeley SD"/>
            <person name="Tatsumi K"/>
            <person name="Tanaka K"/>
            <person name="Motone F"/>
            <person name="Kageyama Y"/>
            <person name="Nozu R"/>
            <person name="Adachi N"/>
            <person name="Nishimura O"/>
            <person name="Nakagawa R"/>
            <person name="Tanegashima C"/>
            <person name="Kiyatake I"/>
            <person name="Matsumoto R"/>
            <person name="Murakumo K"/>
            <person name="Nishida K"/>
            <person name="Terakita A"/>
            <person name="Kuratani S"/>
            <person name="Sato K"/>
            <person name="Hyodo S Kuraku.S."/>
        </authorList>
    </citation>
    <scope>NUCLEOTIDE SEQUENCE [LARGE SCALE GENOMIC DNA]</scope>
</reference>
<dbReference type="GO" id="GO:0016020">
    <property type="term" value="C:membrane"/>
    <property type="evidence" value="ECO:0007669"/>
    <property type="project" value="TreeGrafter"/>
</dbReference>
<dbReference type="Gene3D" id="3.40.525.10">
    <property type="entry name" value="CRAL-TRIO lipid binding domain"/>
    <property type="match status" value="1"/>
</dbReference>
<dbReference type="OrthoDB" id="6682367at2759"/>
<keyword evidence="3" id="KW-1185">Reference proteome</keyword>
<dbReference type="Pfam" id="PF00650">
    <property type="entry name" value="CRAL_TRIO"/>
    <property type="match status" value="1"/>
</dbReference>
<dbReference type="SMART" id="SM01100">
    <property type="entry name" value="CRAL_TRIO_N"/>
    <property type="match status" value="1"/>
</dbReference>
<dbReference type="InterPro" id="IPR001251">
    <property type="entry name" value="CRAL-TRIO_dom"/>
</dbReference>
<feature type="domain" description="CRAL-TRIO" evidence="1">
    <location>
        <begin position="143"/>
        <end position="308"/>
    </location>
</feature>
<dbReference type="SUPFAM" id="SSF52087">
    <property type="entry name" value="CRAL/TRIO domain"/>
    <property type="match status" value="1"/>
</dbReference>
<dbReference type="Proteomes" id="UP000287033">
    <property type="component" value="Unassembled WGS sequence"/>
</dbReference>
<evidence type="ECO:0000313" key="3">
    <source>
        <dbReference type="Proteomes" id="UP000287033"/>
    </source>
</evidence>
<dbReference type="EMBL" id="BEZZ01000014">
    <property type="protein sequence ID" value="GCC22629.1"/>
    <property type="molecule type" value="Genomic_DNA"/>
</dbReference>